<protein>
    <recommendedName>
        <fullName evidence="1">3'-5' exonuclease domain-containing protein</fullName>
    </recommendedName>
</protein>
<dbReference type="PANTHER" id="PTHR47765">
    <property type="entry name" value="3'-5' EXONUCLEASE DOMAIN-CONTAINING PROTEIN"/>
    <property type="match status" value="1"/>
</dbReference>
<reference evidence="2 3" key="1">
    <citation type="submission" date="2024-06" db="EMBL/GenBank/DDBJ databases">
        <title>A chromosome-level genome assembly of beet webworm, Loxostege sticticalis.</title>
        <authorList>
            <person name="Zhang Y."/>
        </authorList>
    </citation>
    <scope>NUCLEOTIDE SEQUENCE [LARGE SCALE GENOMIC DNA]</scope>
    <source>
        <strain evidence="2">AQ028</strain>
        <tissue evidence="2">Male pupae</tissue>
    </source>
</reference>
<dbReference type="InterPro" id="IPR002562">
    <property type="entry name" value="3'-5'_exonuclease_dom"/>
</dbReference>
<dbReference type="PANTHER" id="PTHR47765:SF2">
    <property type="entry name" value="EXONUCLEASE MUT-7 HOMOLOG"/>
    <property type="match status" value="1"/>
</dbReference>
<dbReference type="AlphaFoldDB" id="A0ABD0TIV9"/>
<sequence>MSIPDLKQLVGKNQSIKIVPSIEDSLRALGLNVELDDHTLIWYQQLKTTWKTWKKSTTLEKHIELFFENVLDPFRVALVFVIKSEDVKDCKPKSLPYFIVETLQKWSTRNVKTSEDNLKLPAFHVAIQQRSNNFLDLLLKTFHVQKIKHIIIPIVKDMIKNDNCKLASQVVIAMDLCEDIPVEDLLFPLILQDKTNLIDEYLTECPSQVQKLLLFLDNLLDKRINLKEYAQKYIDENRICHIKYDKIHYKPLGKLVARLCNKFNIPIETCKNLSKNRTTGGLKYLIYQKYQEHNVSSSVWDDLVKDSLRQNAGSAQEFIDMLVDYDKNEARKWADYLNIPENSLPLALRDMSLQDESVEENWETGENSTQEFYKLSLPEEHVVMIDTGEKFYDLMSLLGGCSLVSIDCEWKPSFGAKQSQVALIQIATHTNVYLIDALLLNNQSYASFWYTFHKSFLENAEIIKLGFGLEQDLKEMKSSIINLGNIKVKGEGLLDLCTLWKNLLNSGLTVPSSDEHTGNSLSNLVQSCFGFPLEKSEQCSNWELRPLRKTQILYAALDAYVLVEIFSYLQKRCEEQGINFEEICNSAMQEPKKKPVKKVKVFERATPFMPSIHSKTTDEVKLLVEPKLSHLMAYLRYCGIDTTVMPETMLWCDVVNLATSEDRLILLTKHKGTPNVNFPQSSIITIGKGTIKDQLQIVFNSLNVGIKQSDLFKYCIKCNDKDLTKLSPNEVQTIYEGYQSANTNTNSYTNNYRCDYDDDDLNYDDFLSDCDCDEELYQPVNVIKPKTSCKTKKGALLQIENVKSLSNKPGILCESCGTLFRDDDELPKAVSEAIQSLTKLSIW</sequence>
<dbReference type="Proteomes" id="UP001549921">
    <property type="component" value="Unassembled WGS sequence"/>
</dbReference>
<dbReference type="InterPro" id="IPR036397">
    <property type="entry name" value="RNaseH_sf"/>
</dbReference>
<name>A0ABD0TIV9_LOXSC</name>
<accession>A0ABD0TIV9</accession>
<dbReference type="InterPro" id="IPR002782">
    <property type="entry name" value="Mut7-C_RNAse_dom"/>
</dbReference>
<evidence type="ECO:0000259" key="1">
    <source>
        <dbReference type="SMART" id="SM00474"/>
    </source>
</evidence>
<dbReference type="SUPFAM" id="SSF53098">
    <property type="entry name" value="Ribonuclease H-like"/>
    <property type="match status" value="1"/>
</dbReference>
<dbReference type="InterPro" id="IPR012337">
    <property type="entry name" value="RNaseH-like_sf"/>
</dbReference>
<evidence type="ECO:0000313" key="2">
    <source>
        <dbReference type="EMBL" id="KAL0849244.1"/>
    </source>
</evidence>
<dbReference type="Gene3D" id="3.30.420.10">
    <property type="entry name" value="Ribonuclease H-like superfamily/Ribonuclease H"/>
    <property type="match status" value="1"/>
</dbReference>
<dbReference type="Pfam" id="PF01612">
    <property type="entry name" value="DNA_pol_A_exo1"/>
    <property type="match status" value="1"/>
</dbReference>
<feature type="domain" description="3'-5' exonuclease" evidence="1">
    <location>
        <begin position="382"/>
        <end position="574"/>
    </location>
</feature>
<evidence type="ECO:0000313" key="3">
    <source>
        <dbReference type="Proteomes" id="UP001549921"/>
    </source>
</evidence>
<dbReference type="InterPro" id="IPR052408">
    <property type="entry name" value="Exonuclease_MUT-7-like"/>
</dbReference>
<proteinExistence type="predicted"/>
<dbReference type="Pfam" id="PF01927">
    <property type="entry name" value="Mut7-C"/>
    <property type="match status" value="1"/>
</dbReference>
<comment type="caution">
    <text evidence="2">The sequence shown here is derived from an EMBL/GenBank/DDBJ whole genome shotgun (WGS) entry which is preliminary data.</text>
</comment>
<dbReference type="EMBL" id="JBEDNZ010000004">
    <property type="protein sequence ID" value="KAL0849244.1"/>
    <property type="molecule type" value="Genomic_DNA"/>
</dbReference>
<gene>
    <name evidence="2" type="ORF">ABMA28_013576</name>
</gene>
<organism evidence="2 3">
    <name type="scientific">Loxostege sticticalis</name>
    <name type="common">Beet webworm moth</name>
    <dbReference type="NCBI Taxonomy" id="481309"/>
    <lineage>
        <taxon>Eukaryota</taxon>
        <taxon>Metazoa</taxon>
        <taxon>Ecdysozoa</taxon>
        <taxon>Arthropoda</taxon>
        <taxon>Hexapoda</taxon>
        <taxon>Insecta</taxon>
        <taxon>Pterygota</taxon>
        <taxon>Neoptera</taxon>
        <taxon>Endopterygota</taxon>
        <taxon>Lepidoptera</taxon>
        <taxon>Glossata</taxon>
        <taxon>Ditrysia</taxon>
        <taxon>Pyraloidea</taxon>
        <taxon>Crambidae</taxon>
        <taxon>Pyraustinae</taxon>
        <taxon>Loxostege</taxon>
    </lineage>
</organism>
<dbReference type="SMART" id="SM00474">
    <property type="entry name" value="35EXOc"/>
    <property type="match status" value="1"/>
</dbReference>